<dbReference type="AlphaFoldDB" id="A0A158KJQ0"/>
<comment type="caution">
    <text evidence="1">The sequence shown here is derived from an EMBL/GenBank/DDBJ whole genome shotgun (WGS) entry which is preliminary data.</text>
</comment>
<evidence type="ECO:0008006" key="3">
    <source>
        <dbReference type="Google" id="ProtNLM"/>
    </source>
</evidence>
<organism evidence="1 2">
    <name type="scientific">Caballeronia choica</name>
    <dbReference type="NCBI Taxonomy" id="326476"/>
    <lineage>
        <taxon>Bacteria</taxon>
        <taxon>Pseudomonadati</taxon>
        <taxon>Pseudomonadota</taxon>
        <taxon>Betaproteobacteria</taxon>
        <taxon>Burkholderiales</taxon>
        <taxon>Burkholderiaceae</taxon>
        <taxon>Caballeronia</taxon>
    </lineage>
</organism>
<dbReference type="SUPFAM" id="SSF53474">
    <property type="entry name" value="alpha/beta-Hydrolases"/>
    <property type="match status" value="1"/>
</dbReference>
<proteinExistence type="predicted"/>
<protein>
    <recommendedName>
        <fullName evidence="3">Alpha/beta hydrolase</fullName>
    </recommendedName>
</protein>
<keyword evidence="2" id="KW-1185">Reference proteome</keyword>
<dbReference type="Gene3D" id="3.40.50.1820">
    <property type="entry name" value="alpha/beta hydrolase"/>
    <property type="match status" value="1"/>
</dbReference>
<evidence type="ECO:0000313" key="2">
    <source>
        <dbReference type="Proteomes" id="UP000054770"/>
    </source>
</evidence>
<dbReference type="Proteomes" id="UP000054770">
    <property type="component" value="Unassembled WGS sequence"/>
</dbReference>
<dbReference type="OrthoDB" id="8957634at2"/>
<name>A0A158KJQ0_9BURK</name>
<gene>
    <name evidence="1" type="ORF">AWB68_06117</name>
</gene>
<reference evidence="1" key="1">
    <citation type="submission" date="2016-01" db="EMBL/GenBank/DDBJ databases">
        <authorList>
            <person name="Peeters C."/>
        </authorList>
    </citation>
    <scope>NUCLEOTIDE SEQUENCE [LARGE SCALE GENOMIC DNA]</scope>
    <source>
        <strain evidence="1">LMG 22940</strain>
    </source>
</reference>
<sequence>MPTLIVAGARDGVLADANSIVLNRLIAHSRLAIVHDAGHAMMFQYPRELARLIDGFIGR</sequence>
<dbReference type="RefSeq" id="WP_125483094.1">
    <property type="nucleotide sequence ID" value="NZ_FCON02000103.1"/>
</dbReference>
<dbReference type="EMBL" id="FCON02000103">
    <property type="protein sequence ID" value="SAL81378.1"/>
    <property type="molecule type" value="Genomic_DNA"/>
</dbReference>
<evidence type="ECO:0000313" key="1">
    <source>
        <dbReference type="EMBL" id="SAL81378.1"/>
    </source>
</evidence>
<dbReference type="InterPro" id="IPR029058">
    <property type="entry name" value="AB_hydrolase_fold"/>
</dbReference>
<accession>A0A158KJQ0</accession>